<dbReference type="InterPro" id="IPR050763">
    <property type="entry name" value="ABC_transporter_ATP-binding"/>
</dbReference>
<evidence type="ECO:0000259" key="4">
    <source>
        <dbReference type="PROSITE" id="PS50893"/>
    </source>
</evidence>
<gene>
    <name evidence="5" type="ORF">NZD86_01350</name>
</gene>
<dbReference type="Proteomes" id="UP001164803">
    <property type="component" value="Chromosome"/>
</dbReference>
<keyword evidence="6" id="KW-1185">Reference proteome</keyword>
<dbReference type="Gene3D" id="3.40.50.300">
    <property type="entry name" value="P-loop containing nucleotide triphosphate hydrolases"/>
    <property type="match status" value="1"/>
</dbReference>
<dbReference type="SMART" id="SM00382">
    <property type="entry name" value="AAA"/>
    <property type="match status" value="1"/>
</dbReference>
<dbReference type="InterPro" id="IPR017871">
    <property type="entry name" value="ABC_transporter-like_CS"/>
</dbReference>
<accession>A0ABY6Z2V3</accession>
<dbReference type="PROSITE" id="PS50893">
    <property type="entry name" value="ABC_TRANSPORTER_2"/>
    <property type="match status" value="1"/>
</dbReference>
<evidence type="ECO:0000256" key="1">
    <source>
        <dbReference type="ARBA" id="ARBA00022448"/>
    </source>
</evidence>
<protein>
    <submittedName>
        <fullName evidence="5">ABC transporter ATP-binding protein</fullName>
    </submittedName>
</protein>
<keyword evidence="1" id="KW-0813">Transport</keyword>
<organism evidence="5 6">
    <name type="scientific">Alicyclobacillus dauci</name>
    <dbReference type="NCBI Taxonomy" id="1475485"/>
    <lineage>
        <taxon>Bacteria</taxon>
        <taxon>Bacillati</taxon>
        <taxon>Bacillota</taxon>
        <taxon>Bacilli</taxon>
        <taxon>Bacillales</taxon>
        <taxon>Alicyclobacillaceae</taxon>
        <taxon>Alicyclobacillus</taxon>
    </lineage>
</organism>
<dbReference type="PANTHER" id="PTHR42711:SF16">
    <property type="entry name" value="ABC TRANSPORTER ATP-BINDING PROTEIN"/>
    <property type="match status" value="1"/>
</dbReference>
<name>A0ABY6Z2V3_9BACL</name>
<dbReference type="PANTHER" id="PTHR42711">
    <property type="entry name" value="ABC TRANSPORTER ATP-BINDING PROTEIN"/>
    <property type="match status" value="1"/>
</dbReference>
<dbReference type="Pfam" id="PF00005">
    <property type="entry name" value="ABC_tran"/>
    <property type="match status" value="1"/>
</dbReference>
<evidence type="ECO:0000313" key="6">
    <source>
        <dbReference type="Proteomes" id="UP001164803"/>
    </source>
</evidence>
<feature type="domain" description="ABC transporter" evidence="4">
    <location>
        <begin position="5"/>
        <end position="235"/>
    </location>
</feature>
<evidence type="ECO:0000256" key="3">
    <source>
        <dbReference type="ARBA" id="ARBA00022840"/>
    </source>
</evidence>
<dbReference type="PROSITE" id="PS00211">
    <property type="entry name" value="ABC_TRANSPORTER_1"/>
    <property type="match status" value="1"/>
</dbReference>
<dbReference type="GO" id="GO:0005524">
    <property type="term" value="F:ATP binding"/>
    <property type="evidence" value="ECO:0007669"/>
    <property type="project" value="UniProtKB-KW"/>
</dbReference>
<dbReference type="CDD" id="cd03230">
    <property type="entry name" value="ABC_DR_subfamily_A"/>
    <property type="match status" value="1"/>
</dbReference>
<dbReference type="InterPro" id="IPR027417">
    <property type="entry name" value="P-loop_NTPase"/>
</dbReference>
<proteinExistence type="predicted"/>
<dbReference type="SUPFAM" id="SSF52540">
    <property type="entry name" value="P-loop containing nucleoside triphosphate hydrolases"/>
    <property type="match status" value="1"/>
</dbReference>
<keyword evidence="3 5" id="KW-0067">ATP-binding</keyword>
<dbReference type="InterPro" id="IPR003593">
    <property type="entry name" value="AAA+_ATPase"/>
</dbReference>
<evidence type="ECO:0000313" key="5">
    <source>
        <dbReference type="EMBL" id="WAH37223.1"/>
    </source>
</evidence>
<dbReference type="InterPro" id="IPR003439">
    <property type="entry name" value="ABC_transporter-like_ATP-bd"/>
</dbReference>
<dbReference type="EMBL" id="CP104064">
    <property type="protein sequence ID" value="WAH37223.1"/>
    <property type="molecule type" value="Genomic_DNA"/>
</dbReference>
<sequence>MGVLLQARGLCRKYGDMVAVDHVDLTICEGEIVALLGPNGAGKSTTMKMLTTLLEPSAGEISYLSHPVPQDLIEAKKLFGFVADQPMILPYVTGWEYIQFIGGLYGFSQRDIEARAMPLVERFRLTESIHKRATGYSHGMQQKLALIAQLVHRPRVLIADEPTVGLDPASAAEMQAIFREHAAAGNGILLSTHLLDMANTLATRIIIMMKGRIVAEGTPEELANREFDSLQSIFLRLTGEPTS</sequence>
<keyword evidence="2" id="KW-0547">Nucleotide-binding</keyword>
<evidence type="ECO:0000256" key="2">
    <source>
        <dbReference type="ARBA" id="ARBA00022741"/>
    </source>
</evidence>
<reference evidence="5" key="1">
    <citation type="submission" date="2022-08" db="EMBL/GenBank/DDBJ databases">
        <title>Alicyclobacillus dauci DSM2870, complete genome.</title>
        <authorList>
            <person name="Wang Q."/>
            <person name="Cai R."/>
            <person name="Wang Z."/>
        </authorList>
    </citation>
    <scope>NUCLEOTIDE SEQUENCE</scope>
    <source>
        <strain evidence="5">DSM 28700</strain>
    </source>
</reference>
<dbReference type="RefSeq" id="WP_268044680.1">
    <property type="nucleotide sequence ID" value="NZ_CP104064.1"/>
</dbReference>